<dbReference type="Pfam" id="PF04542">
    <property type="entry name" value="Sigma70_r2"/>
    <property type="match status" value="1"/>
</dbReference>
<evidence type="ECO:0000313" key="9">
    <source>
        <dbReference type="EMBL" id="GAA1556380.1"/>
    </source>
</evidence>
<name>A0ABP4N9N8_9ACTN</name>
<gene>
    <name evidence="9" type="ORF">GCM10009789_07160</name>
</gene>
<dbReference type="SUPFAM" id="SSF88946">
    <property type="entry name" value="Sigma2 domain of RNA polymerase sigma factors"/>
    <property type="match status" value="1"/>
</dbReference>
<keyword evidence="4 6" id="KW-0238">DNA-binding</keyword>
<keyword evidence="2 6" id="KW-0805">Transcription regulation</keyword>
<comment type="caution">
    <text evidence="9">The sequence shown here is derived from an EMBL/GenBank/DDBJ whole genome shotgun (WGS) entry which is preliminary data.</text>
</comment>
<dbReference type="PANTHER" id="PTHR43133">
    <property type="entry name" value="RNA POLYMERASE ECF-TYPE SIGMA FACTO"/>
    <property type="match status" value="1"/>
</dbReference>
<dbReference type="InterPro" id="IPR039425">
    <property type="entry name" value="RNA_pol_sigma-70-like"/>
</dbReference>
<dbReference type="EMBL" id="BAAAOS010000007">
    <property type="protein sequence ID" value="GAA1556380.1"/>
    <property type="molecule type" value="Genomic_DNA"/>
</dbReference>
<evidence type="ECO:0000256" key="3">
    <source>
        <dbReference type="ARBA" id="ARBA00023082"/>
    </source>
</evidence>
<evidence type="ECO:0000256" key="5">
    <source>
        <dbReference type="ARBA" id="ARBA00023163"/>
    </source>
</evidence>
<keyword evidence="3 6" id="KW-0731">Sigma factor</keyword>
<keyword evidence="10" id="KW-1185">Reference proteome</keyword>
<dbReference type="RefSeq" id="WP_344209664.1">
    <property type="nucleotide sequence ID" value="NZ_BAAAOS010000007.1"/>
</dbReference>
<dbReference type="PROSITE" id="PS01063">
    <property type="entry name" value="SIGMA70_ECF"/>
    <property type="match status" value="1"/>
</dbReference>
<reference evidence="10" key="1">
    <citation type="journal article" date="2019" name="Int. J. Syst. Evol. Microbiol.">
        <title>The Global Catalogue of Microorganisms (GCM) 10K type strain sequencing project: providing services to taxonomists for standard genome sequencing and annotation.</title>
        <authorList>
            <consortium name="The Broad Institute Genomics Platform"/>
            <consortium name="The Broad Institute Genome Sequencing Center for Infectious Disease"/>
            <person name="Wu L."/>
            <person name="Ma J."/>
        </authorList>
    </citation>
    <scope>NUCLEOTIDE SEQUENCE [LARGE SCALE GENOMIC DNA]</scope>
    <source>
        <strain evidence="10">JCM 14969</strain>
    </source>
</reference>
<keyword evidence="5 6" id="KW-0804">Transcription</keyword>
<dbReference type="NCBIfam" id="TIGR02937">
    <property type="entry name" value="sigma70-ECF"/>
    <property type="match status" value="1"/>
</dbReference>
<evidence type="ECO:0000313" key="10">
    <source>
        <dbReference type="Proteomes" id="UP001500393"/>
    </source>
</evidence>
<dbReference type="InterPro" id="IPR007630">
    <property type="entry name" value="RNA_pol_sigma70_r4"/>
</dbReference>
<protein>
    <recommendedName>
        <fullName evidence="6">RNA polymerase sigma factor</fullName>
    </recommendedName>
</protein>
<evidence type="ECO:0000256" key="1">
    <source>
        <dbReference type="ARBA" id="ARBA00010641"/>
    </source>
</evidence>
<dbReference type="Gene3D" id="1.10.1740.10">
    <property type="match status" value="1"/>
</dbReference>
<dbReference type="Pfam" id="PF04545">
    <property type="entry name" value="Sigma70_r4"/>
    <property type="match status" value="1"/>
</dbReference>
<evidence type="ECO:0000256" key="2">
    <source>
        <dbReference type="ARBA" id="ARBA00023015"/>
    </source>
</evidence>
<sequence>MRVVESGELSAAEVAAGFAAGREDSLAEAYRRWSSLVFSVALKTLGDRADAEDVTQQVFVSAWRGRSTFDPAAGSLSAWLVGITKHRIADRLAARGRDQRTLTAVGGVREEARVAPADDRVVDRLVIADELNKLDDPRRTILGLVFYEDQTYAEIAERLDLPLGTVKSHVRRGLLHLRDRLKEVTHGTPGA</sequence>
<accession>A0ABP4N9N8</accession>
<proteinExistence type="inferred from homology"/>
<feature type="domain" description="RNA polymerase sigma-70 region 2" evidence="7">
    <location>
        <begin position="30"/>
        <end position="97"/>
    </location>
</feature>
<dbReference type="SUPFAM" id="SSF88659">
    <property type="entry name" value="Sigma3 and sigma4 domains of RNA polymerase sigma factors"/>
    <property type="match status" value="1"/>
</dbReference>
<evidence type="ECO:0000256" key="6">
    <source>
        <dbReference type="RuleBase" id="RU000716"/>
    </source>
</evidence>
<dbReference type="Gene3D" id="1.10.10.10">
    <property type="entry name" value="Winged helix-like DNA-binding domain superfamily/Winged helix DNA-binding domain"/>
    <property type="match status" value="1"/>
</dbReference>
<feature type="domain" description="RNA polymerase sigma-70 region 4" evidence="8">
    <location>
        <begin position="131"/>
        <end position="178"/>
    </location>
</feature>
<comment type="similarity">
    <text evidence="1 6">Belongs to the sigma-70 factor family. ECF subfamily.</text>
</comment>
<dbReference type="InterPro" id="IPR014284">
    <property type="entry name" value="RNA_pol_sigma-70_dom"/>
</dbReference>
<dbReference type="PANTHER" id="PTHR43133:SF62">
    <property type="entry name" value="RNA POLYMERASE SIGMA FACTOR SIGZ"/>
    <property type="match status" value="1"/>
</dbReference>
<evidence type="ECO:0000259" key="8">
    <source>
        <dbReference type="Pfam" id="PF04545"/>
    </source>
</evidence>
<dbReference type="CDD" id="cd06171">
    <property type="entry name" value="Sigma70_r4"/>
    <property type="match status" value="1"/>
</dbReference>
<dbReference type="InterPro" id="IPR013324">
    <property type="entry name" value="RNA_pol_sigma_r3/r4-like"/>
</dbReference>
<dbReference type="InterPro" id="IPR000838">
    <property type="entry name" value="RNA_pol_sigma70_ECF_CS"/>
</dbReference>
<dbReference type="InterPro" id="IPR036388">
    <property type="entry name" value="WH-like_DNA-bd_sf"/>
</dbReference>
<evidence type="ECO:0000256" key="4">
    <source>
        <dbReference type="ARBA" id="ARBA00023125"/>
    </source>
</evidence>
<dbReference type="Proteomes" id="UP001500393">
    <property type="component" value="Unassembled WGS sequence"/>
</dbReference>
<dbReference type="InterPro" id="IPR013325">
    <property type="entry name" value="RNA_pol_sigma_r2"/>
</dbReference>
<dbReference type="InterPro" id="IPR007627">
    <property type="entry name" value="RNA_pol_sigma70_r2"/>
</dbReference>
<evidence type="ECO:0000259" key="7">
    <source>
        <dbReference type="Pfam" id="PF04542"/>
    </source>
</evidence>
<organism evidence="9 10">
    <name type="scientific">Kribbella sancticallisti</name>
    <dbReference type="NCBI Taxonomy" id="460087"/>
    <lineage>
        <taxon>Bacteria</taxon>
        <taxon>Bacillati</taxon>
        <taxon>Actinomycetota</taxon>
        <taxon>Actinomycetes</taxon>
        <taxon>Propionibacteriales</taxon>
        <taxon>Kribbellaceae</taxon>
        <taxon>Kribbella</taxon>
    </lineage>
</organism>